<keyword evidence="2" id="KW-0472">Membrane</keyword>
<feature type="compositionally biased region" description="Basic and acidic residues" evidence="1">
    <location>
        <begin position="9"/>
        <end position="22"/>
    </location>
</feature>
<feature type="transmembrane region" description="Helical" evidence="2">
    <location>
        <begin position="152"/>
        <end position="172"/>
    </location>
</feature>
<dbReference type="AlphaFoldDB" id="A0A510UTS5"/>
<keyword evidence="4" id="KW-1185">Reference proteome</keyword>
<protein>
    <submittedName>
        <fullName evidence="3">Uncharacterized protein</fullName>
    </submittedName>
</protein>
<feature type="transmembrane region" description="Helical" evidence="2">
    <location>
        <begin position="43"/>
        <end position="64"/>
    </location>
</feature>
<evidence type="ECO:0000313" key="4">
    <source>
        <dbReference type="Proteomes" id="UP000321386"/>
    </source>
</evidence>
<comment type="caution">
    <text evidence="3">The sequence shown here is derived from an EMBL/GenBank/DDBJ whole genome shotgun (WGS) entry which is preliminary data.</text>
</comment>
<keyword evidence="2" id="KW-1133">Transmembrane helix</keyword>
<evidence type="ECO:0000313" key="3">
    <source>
        <dbReference type="EMBL" id="GEK18093.1"/>
    </source>
</evidence>
<feature type="transmembrane region" description="Helical" evidence="2">
    <location>
        <begin position="76"/>
        <end position="97"/>
    </location>
</feature>
<feature type="transmembrane region" description="Helical" evidence="2">
    <location>
        <begin position="118"/>
        <end position="140"/>
    </location>
</feature>
<name>A0A510UTS5_9CELL</name>
<sequence>MNVGTATRARRDDALEPPRDGSRQSAAAVRTWHAWWFVARQGVLPWAMLLVALVSSAVLATRGAPWRGDLLWIVDWLPIGHVAVAPVVAGAAAIDMARLGVGVRHIEASRWWRSPGTAVTSAYAIGIGAVYVAVIVGAVLVEPTPEPDPRVLLGVGVQLLMLTLFAATGTLVGRLFGPVLGGIVAALAALVGIYLLATRSEHIALLYAGASLVSRVGRSYNLVYLGSQAALLSGLVLALLMARPGIVRGKGRLMADRTVALLAVGAVLGASAVGPSSRLTYTGKPPDLCADVSGSRVCLYPEHARLQGEVVAQLSRLFDGARAAGYDGLVPQEVREVPSTGVTSWQGPQILLDEPLGGAAMDVEALVQDLVMPYHCFDENGESPFSDQLAADAQTLRRTWLSLVEPEQSSASEGAGPLLAPGDAAHVMANLRACGELSR</sequence>
<evidence type="ECO:0000256" key="1">
    <source>
        <dbReference type="SAM" id="MobiDB-lite"/>
    </source>
</evidence>
<gene>
    <name evidence="3" type="ORF">CPE01_18260</name>
</gene>
<feature type="transmembrane region" description="Helical" evidence="2">
    <location>
        <begin position="254"/>
        <end position="274"/>
    </location>
</feature>
<proteinExistence type="predicted"/>
<accession>A0A510UTS5</accession>
<reference evidence="3 4" key="1">
    <citation type="submission" date="2019-07" db="EMBL/GenBank/DDBJ databases">
        <title>Whole genome shotgun sequence of Cellulomonas persica NBRC 101101.</title>
        <authorList>
            <person name="Hosoyama A."/>
            <person name="Uohara A."/>
            <person name="Ohji S."/>
            <person name="Ichikawa N."/>
        </authorList>
    </citation>
    <scope>NUCLEOTIDE SEQUENCE [LARGE SCALE GENOMIC DNA]</scope>
    <source>
        <strain evidence="3 4">NBRC 101101</strain>
    </source>
</reference>
<dbReference type="Proteomes" id="UP000321386">
    <property type="component" value="Unassembled WGS sequence"/>
</dbReference>
<evidence type="ECO:0000256" key="2">
    <source>
        <dbReference type="SAM" id="Phobius"/>
    </source>
</evidence>
<organism evidence="3 4">
    <name type="scientific">Cellulomonas persica</name>
    <dbReference type="NCBI Taxonomy" id="76861"/>
    <lineage>
        <taxon>Bacteria</taxon>
        <taxon>Bacillati</taxon>
        <taxon>Actinomycetota</taxon>
        <taxon>Actinomycetes</taxon>
        <taxon>Micrococcales</taxon>
        <taxon>Cellulomonadaceae</taxon>
        <taxon>Cellulomonas</taxon>
    </lineage>
</organism>
<feature type="region of interest" description="Disordered" evidence="1">
    <location>
        <begin position="1"/>
        <end position="22"/>
    </location>
</feature>
<keyword evidence="2" id="KW-0812">Transmembrane</keyword>
<feature type="transmembrane region" description="Helical" evidence="2">
    <location>
        <begin position="222"/>
        <end position="242"/>
    </location>
</feature>
<feature type="transmembrane region" description="Helical" evidence="2">
    <location>
        <begin position="179"/>
        <end position="197"/>
    </location>
</feature>
<dbReference type="EMBL" id="BJUA01000007">
    <property type="protein sequence ID" value="GEK18093.1"/>
    <property type="molecule type" value="Genomic_DNA"/>
</dbReference>